<protein>
    <submittedName>
        <fullName evidence="2">Alpha/beta hydrolase</fullName>
    </submittedName>
</protein>
<dbReference type="PANTHER" id="PTHR47533:SF4">
    <property type="entry name" value="AB HYDROLASE-1 DOMAIN-CONTAINING PROTEIN"/>
    <property type="match status" value="1"/>
</dbReference>
<dbReference type="PRINTS" id="PR00111">
    <property type="entry name" value="ABHYDROLASE"/>
</dbReference>
<dbReference type="RefSeq" id="WP_141200012.1">
    <property type="nucleotide sequence ID" value="NZ_CP041186.1"/>
</dbReference>
<evidence type="ECO:0000313" key="2">
    <source>
        <dbReference type="EMBL" id="QDG53558.1"/>
    </source>
</evidence>
<dbReference type="InterPro" id="IPR000073">
    <property type="entry name" value="AB_hydrolase_1"/>
</dbReference>
<dbReference type="GO" id="GO:0016787">
    <property type="term" value="F:hydrolase activity"/>
    <property type="evidence" value="ECO:0007669"/>
    <property type="project" value="UniProtKB-KW"/>
</dbReference>
<feature type="domain" description="AB hydrolase-1" evidence="1">
    <location>
        <begin position="40"/>
        <end position="140"/>
    </location>
</feature>
<dbReference type="EMBL" id="CP041186">
    <property type="protein sequence ID" value="QDG53558.1"/>
    <property type="molecule type" value="Genomic_DNA"/>
</dbReference>
<dbReference type="Pfam" id="PF00561">
    <property type="entry name" value="Abhydrolase_1"/>
    <property type="match status" value="1"/>
</dbReference>
<accession>A0A4Y6PZ15</accession>
<dbReference type="AlphaFoldDB" id="A0A4Y6PZ15"/>
<dbReference type="InterPro" id="IPR029058">
    <property type="entry name" value="AB_hydrolase_fold"/>
</dbReference>
<dbReference type="Gene3D" id="3.40.50.1820">
    <property type="entry name" value="alpha/beta hydrolase"/>
    <property type="match status" value="1"/>
</dbReference>
<organism evidence="2 3">
    <name type="scientific">Persicimonas caeni</name>
    <dbReference type="NCBI Taxonomy" id="2292766"/>
    <lineage>
        <taxon>Bacteria</taxon>
        <taxon>Deltaproteobacteria</taxon>
        <taxon>Bradymonadales</taxon>
        <taxon>Bradymonadaceae</taxon>
        <taxon>Persicimonas</taxon>
    </lineage>
</organism>
<evidence type="ECO:0000259" key="1">
    <source>
        <dbReference type="Pfam" id="PF00561"/>
    </source>
</evidence>
<evidence type="ECO:0000313" key="3">
    <source>
        <dbReference type="Proteomes" id="UP000315995"/>
    </source>
</evidence>
<dbReference type="SUPFAM" id="SSF53474">
    <property type="entry name" value="alpha/beta-Hydrolases"/>
    <property type="match status" value="1"/>
</dbReference>
<accession>A0A5B8YGR5</accession>
<dbReference type="OrthoDB" id="9785408at2"/>
<dbReference type="Proteomes" id="UP000315995">
    <property type="component" value="Chromosome"/>
</dbReference>
<keyword evidence="2" id="KW-0378">Hydrolase</keyword>
<reference evidence="2 3" key="1">
    <citation type="submission" date="2019-06" db="EMBL/GenBank/DDBJ databases">
        <title>Persicimonas caeni gen. nov., sp. nov., a predatory bacterium isolated from solar saltern.</title>
        <authorList>
            <person name="Wang S."/>
        </authorList>
    </citation>
    <scope>NUCLEOTIDE SEQUENCE [LARGE SCALE GENOMIC DNA]</scope>
    <source>
        <strain evidence="2 3">YN101</strain>
    </source>
</reference>
<name>A0A4Y6PZ15_PERCE</name>
<proteinExistence type="predicted"/>
<dbReference type="PANTHER" id="PTHR47533">
    <property type="entry name" value="PROTEIN CBG21859"/>
    <property type="match status" value="1"/>
</dbReference>
<gene>
    <name evidence="2" type="ORF">FIV42_23280</name>
</gene>
<keyword evidence="3" id="KW-1185">Reference proteome</keyword>
<sequence>MTPAKPSLEPRRIVRRGAEQFALVDEGPTDSPSPRSAIAVHGLPGSVRDFRWFAPCVADRMRLVRLDMPGFGQTSATMAAPTAAAAATHIARVADALGVERTVLVAHSYGALVAVTAAARYPDLVDGLVLIAPVGLRPHRGLRQMPVPGLIAAGLRTPLVRQPLMAGLEKAYAAAGFRHTTPDEIERTLAAINRWDFNAYRRRVRRLQVPVMCAWADDDPLVEPTIVDELLAELPDGVPQGPRLHFDTGGHNLQKTRAVEISEAMMTWLEP</sequence>